<evidence type="ECO:0000313" key="3">
    <source>
        <dbReference type="Proteomes" id="UP000517916"/>
    </source>
</evidence>
<feature type="region of interest" description="Disordered" evidence="1">
    <location>
        <begin position="1"/>
        <end position="51"/>
    </location>
</feature>
<feature type="compositionally biased region" description="Basic and acidic residues" evidence="1">
    <location>
        <begin position="161"/>
        <end position="173"/>
    </location>
</feature>
<protein>
    <recommendedName>
        <fullName evidence="4">YwqJ-like deaminase</fullName>
    </recommendedName>
</protein>
<evidence type="ECO:0008006" key="4">
    <source>
        <dbReference type="Google" id="ProtNLM"/>
    </source>
</evidence>
<dbReference type="Pfam" id="PF14431">
    <property type="entry name" value="YwqJ-deaminase"/>
    <property type="match status" value="1"/>
</dbReference>
<gene>
    <name evidence="2" type="ORF">BC739_003835</name>
</gene>
<feature type="compositionally biased region" description="Basic and acidic residues" evidence="1">
    <location>
        <begin position="88"/>
        <end position="113"/>
    </location>
</feature>
<dbReference type="Proteomes" id="UP000517916">
    <property type="component" value="Unassembled WGS sequence"/>
</dbReference>
<organism evidence="2 3">
    <name type="scientific">Kutzneria viridogrisea</name>
    <dbReference type="NCBI Taxonomy" id="47990"/>
    <lineage>
        <taxon>Bacteria</taxon>
        <taxon>Bacillati</taxon>
        <taxon>Actinomycetota</taxon>
        <taxon>Actinomycetes</taxon>
        <taxon>Pseudonocardiales</taxon>
        <taxon>Pseudonocardiaceae</taxon>
        <taxon>Kutzneria</taxon>
    </lineage>
</organism>
<feature type="compositionally biased region" description="Gly residues" evidence="1">
    <location>
        <begin position="126"/>
        <end position="135"/>
    </location>
</feature>
<sequence>MSKINTNPEHMRRSGNKLVSFGEKISAGGEKMESAGQRLLSHAGSDRSGFGSVITKCFGRGLEIGGKVFKEGGRVTSTAGKHLGTTADLHEEADHQGARGLKAHEKSAKDPHVKGSGGETKPSSASGGGGGGGGKQPPKLPTGGGGEGHHGGGEGSGGGGGKDHQPQRLRGDLNDPTPGTRKPPSATERSDDIKQLPPAKDPGHAPQTGEHGPTNPSRGAVLERIDPKSHRVTTDENGLIRTVDGKPVKDYLDGRAQERASVIGEHAHKKDGPCSALAMDLKTGTITEGVNGRPNHVLKEEDLHPLLQDNYKNMADWKHPVVDKDGSVTHTFDGQVHHDKPLRHAEVKATNELLWERERNRGPNDPPLDQSTLKELRFDPRFIRNSGEHMQVGGSAAACGNCDNILHNVPSYSGRFSYHPQDHRYNRHSTADW</sequence>
<comment type="caution">
    <text evidence="2">The sequence shown here is derived from an EMBL/GenBank/DDBJ whole genome shotgun (WGS) entry which is preliminary data.</text>
</comment>
<dbReference type="InterPro" id="IPR025968">
    <property type="entry name" value="YwqJ_deaminase"/>
</dbReference>
<accession>A0ABR6BID7</accession>
<proteinExistence type="predicted"/>
<dbReference type="RefSeq" id="WP_148309828.1">
    <property type="nucleotide sequence ID" value="NZ_BAAABQ010000009.1"/>
</dbReference>
<dbReference type="EMBL" id="JACJID010000002">
    <property type="protein sequence ID" value="MBA8926636.1"/>
    <property type="molecule type" value="Genomic_DNA"/>
</dbReference>
<feature type="region of interest" description="Disordered" evidence="1">
    <location>
        <begin position="71"/>
        <end position="224"/>
    </location>
</feature>
<name>A0ABR6BID7_9PSEU</name>
<reference evidence="2 3" key="1">
    <citation type="submission" date="2020-08" db="EMBL/GenBank/DDBJ databases">
        <title>Genomic Encyclopedia of Archaeal and Bacterial Type Strains, Phase II (KMG-II): from individual species to whole genera.</title>
        <authorList>
            <person name="Goeker M."/>
        </authorList>
    </citation>
    <scope>NUCLEOTIDE SEQUENCE [LARGE SCALE GENOMIC DNA]</scope>
    <source>
        <strain evidence="2 3">DSM 43850</strain>
    </source>
</reference>
<evidence type="ECO:0000256" key="1">
    <source>
        <dbReference type="SAM" id="MobiDB-lite"/>
    </source>
</evidence>
<keyword evidence="3" id="KW-1185">Reference proteome</keyword>
<evidence type="ECO:0000313" key="2">
    <source>
        <dbReference type="EMBL" id="MBA8926636.1"/>
    </source>
</evidence>